<proteinExistence type="predicted"/>
<organism evidence="5 6">
    <name type="scientific">Corticimicrobacter populi</name>
    <dbReference type="NCBI Taxonomy" id="2175229"/>
    <lineage>
        <taxon>Bacteria</taxon>
        <taxon>Pseudomonadati</taxon>
        <taxon>Pseudomonadota</taxon>
        <taxon>Betaproteobacteria</taxon>
        <taxon>Burkholderiales</taxon>
        <taxon>Alcaligenaceae</taxon>
        <taxon>Corticimicrobacter</taxon>
    </lineage>
</organism>
<dbReference type="InterPro" id="IPR032875">
    <property type="entry name" value="Succ_CoA_lig_flav_dom"/>
</dbReference>
<evidence type="ECO:0000256" key="2">
    <source>
        <dbReference type="ARBA" id="ARBA00022741"/>
    </source>
</evidence>
<dbReference type="RefSeq" id="WP_109060531.1">
    <property type="nucleotide sequence ID" value="NZ_QETA01000001.1"/>
</dbReference>
<keyword evidence="6" id="KW-1185">Reference proteome</keyword>
<keyword evidence="2" id="KW-0547">Nucleotide-binding</keyword>
<keyword evidence="1" id="KW-0436">Ligase</keyword>
<evidence type="ECO:0000313" key="6">
    <source>
        <dbReference type="Proteomes" id="UP000245212"/>
    </source>
</evidence>
<dbReference type="Gene3D" id="3.40.50.261">
    <property type="entry name" value="Succinyl-CoA synthetase domains"/>
    <property type="match status" value="2"/>
</dbReference>
<dbReference type="SUPFAM" id="SSF55729">
    <property type="entry name" value="Acyl-CoA N-acyltransferases (Nat)"/>
    <property type="match status" value="1"/>
</dbReference>
<dbReference type="GO" id="GO:0016747">
    <property type="term" value="F:acyltransferase activity, transferring groups other than amino-acyl groups"/>
    <property type="evidence" value="ECO:0007669"/>
    <property type="project" value="InterPro"/>
</dbReference>
<dbReference type="SUPFAM" id="SSF52210">
    <property type="entry name" value="Succinyl-CoA synthetase domains"/>
    <property type="match status" value="2"/>
</dbReference>
<keyword evidence="5" id="KW-0808">Transferase</keyword>
<dbReference type="Pfam" id="PF13607">
    <property type="entry name" value="Succ_CoA_lig"/>
    <property type="match status" value="1"/>
</dbReference>
<dbReference type="GO" id="GO:0016874">
    <property type="term" value="F:ligase activity"/>
    <property type="evidence" value="ECO:0007669"/>
    <property type="project" value="UniProtKB-KW"/>
</dbReference>
<evidence type="ECO:0000313" key="5">
    <source>
        <dbReference type="EMBL" id="PWF25129.1"/>
    </source>
</evidence>
<dbReference type="GO" id="GO:0005524">
    <property type="term" value="F:ATP binding"/>
    <property type="evidence" value="ECO:0007669"/>
    <property type="project" value="UniProtKB-KW"/>
</dbReference>
<accession>A0A2V1K632</accession>
<dbReference type="CDD" id="cd04301">
    <property type="entry name" value="NAT_SF"/>
    <property type="match status" value="1"/>
</dbReference>
<dbReference type="Pfam" id="PF13302">
    <property type="entry name" value="Acetyltransf_3"/>
    <property type="match status" value="1"/>
</dbReference>
<sequence>MLRHALAPLFEPRSLVVISDQVLPYDQSPPIPLHAATVRVPWSAQGDPDDIRKALQEVAAGRGRPDLALVCVEPTQLPLVLNALASNPDTLPGAVILQPHNSRDPDPAATRDFSRLWAQTHPCLLLGPNAFGVQRPHAGFNFSQHPHLARSGKVALVAQSRSIMAAVMDWADDAHIGLSTAISLGDEVDLGIPQVLDYLTSDYRTDSIALYMEETGNAREFMSALRSAARVKPVVVLKAGRAQDGSGADAAFDAALRRAGAVRIRYFVQMFSALKVLGYAHRPRGQRVAMLANGNGPPQLALDLAGSQAPIVRAELGVATCRALQALLEPDADIRNPVITRAPLTPDIIQEALNQLLADANVDGVLVLLTPDAHTNMTEVAKRLAAVTPAARKPVVTCFMGDAGMRPLRRMLDDAGTPAFRTPETAADALGVLATHHYNQQLLLQMQPPLPPLYPPDREQAQALIDRAREQGRTCLSASEVQDILQAFFAPVEWRDEHEEGDCPAEDDGITLAIRVVRDARFGPVIGFGAGGLLARLGMVGGSAGGSLDLPPLNSYLAHQMMVRSRIWKPLLASESSPQALVRLEQLLVQVSEVISELPDIESLVLDPIRIADDHLRVDGMEMRLCAQPAGYTPLLGGYAHMAIHPYPAHLVRNQAFEDGVAYTIRPIRPEDAEALQGFVRDLSEQSRYMRFISAMKELTERMLARYTQVDYHRELALVATIQQPNPAHRGHPHDVIIGFAHYLRNADGRGAEYALVIGDDWQRRKLGYSLMQGLIEAARQQGLEYIDGMVLSANRPMLTLMTRLGFVNDPDPDDPSMRRVWLDLEPVAPVQEGKA</sequence>
<evidence type="ECO:0000256" key="3">
    <source>
        <dbReference type="ARBA" id="ARBA00022840"/>
    </source>
</evidence>
<dbReference type="Gene3D" id="3.30.470.20">
    <property type="entry name" value="ATP-grasp fold, B domain"/>
    <property type="match status" value="1"/>
</dbReference>
<reference evidence="6" key="1">
    <citation type="submission" date="2018-05" db="EMBL/GenBank/DDBJ databases">
        <authorList>
            <person name="Li Y."/>
        </authorList>
    </citation>
    <scope>NUCLEOTIDE SEQUENCE [LARGE SCALE GENOMIC DNA]</scope>
    <source>
        <strain evidence="6">3d-2-2</strain>
    </source>
</reference>
<keyword evidence="3" id="KW-0067">ATP-binding</keyword>
<dbReference type="AlphaFoldDB" id="A0A2V1K632"/>
<evidence type="ECO:0000256" key="1">
    <source>
        <dbReference type="ARBA" id="ARBA00022598"/>
    </source>
</evidence>
<dbReference type="PROSITE" id="PS51186">
    <property type="entry name" value="GNAT"/>
    <property type="match status" value="1"/>
</dbReference>
<gene>
    <name evidence="5" type="ORF">DD235_02925</name>
</gene>
<protein>
    <submittedName>
        <fullName evidence="5">GNAT family N-acetyltransferase</fullName>
    </submittedName>
</protein>
<dbReference type="Proteomes" id="UP000245212">
    <property type="component" value="Unassembled WGS sequence"/>
</dbReference>
<comment type="caution">
    <text evidence="5">The sequence shown here is derived from an EMBL/GenBank/DDBJ whole genome shotgun (WGS) entry which is preliminary data.</text>
</comment>
<dbReference type="PANTHER" id="PTHR43334:SF1">
    <property type="entry name" value="3-HYDROXYPROPIONATE--COA LIGASE [ADP-FORMING]"/>
    <property type="match status" value="1"/>
</dbReference>
<dbReference type="InterPro" id="IPR016181">
    <property type="entry name" value="Acyl_CoA_acyltransferase"/>
</dbReference>
<dbReference type="EMBL" id="QETA01000001">
    <property type="protein sequence ID" value="PWF25129.1"/>
    <property type="molecule type" value="Genomic_DNA"/>
</dbReference>
<feature type="domain" description="N-acetyltransferase" evidence="4">
    <location>
        <begin position="663"/>
        <end position="826"/>
    </location>
</feature>
<dbReference type="InterPro" id="IPR016102">
    <property type="entry name" value="Succinyl-CoA_synth-like"/>
</dbReference>
<name>A0A2V1K632_9BURK</name>
<dbReference type="PANTHER" id="PTHR43334">
    <property type="entry name" value="ACETATE--COA LIGASE [ADP-FORMING]"/>
    <property type="match status" value="1"/>
</dbReference>
<dbReference type="InterPro" id="IPR051538">
    <property type="entry name" value="Acyl-CoA_Synth/Transferase"/>
</dbReference>
<dbReference type="InterPro" id="IPR000182">
    <property type="entry name" value="GNAT_dom"/>
</dbReference>
<evidence type="ECO:0000259" key="4">
    <source>
        <dbReference type="PROSITE" id="PS51186"/>
    </source>
</evidence>
<dbReference type="Pfam" id="PF13549">
    <property type="entry name" value="ATP-grasp_5"/>
    <property type="match status" value="1"/>
</dbReference>
<dbReference type="Gene3D" id="3.40.630.30">
    <property type="match status" value="1"/>
</dbReference>